<organism evidence="1 2">
    <name type="scientific">Neotoma lepida</name>
    <name type="common">Desert woodrat</name>
    <dbReference type="NCBI Taxonomy" id="56216"/>
    <lineage>
        <taxon>Eukaryota</taxon>
        <taxon>Metazoa</taxon>
        <taxon>Chordata</taxon>
        <taxon>Craniata</taxon>
        <taxon>Vertebrata</taxon>
        <taxon>Euteleostomi</taxon>
        <taxon>Mammalia</taxon>
        <taxon>Eutheria</taxon>
        <taxon>Euarchontoglires</taxon>
        <taxon>Glires</taxon>
        <taxon>Rodentia</taxon>
        <taxon>Myomorpha</taxon>
        <taxon>Muroidea</taxon>
        <taxon>Cricetidae</taxon>
        <taxon>Neotominae</taxon>
        <taxon>Neotoma</taxon>
    </lineage>
</organism>
<reference evidence="1 2" key="1">
    <citation type="submission" date="2016-06" db="EMBL/GenBank/DDBJ databases">
        <title>The Draft Genome Sequence and Annotation of the Desert Woodrat Neotoma lepida.</title>
        <authorList>
            <person name="Campbell M."/>
            <person name="Oakeson K.F."/>
            <person name="Yandell M."/>
            <person name="Halpert J.R."/>
            <person name="Dearing D."/>
        </authorList>
    </citation>
    <scope>NUCLEOTIDE SEQUENCE [LARGE SCALE GENOMIC DNA]</scope>
    <source>
        <strain evidence="1">417</strain>
        <tissue evidence="1">Liver</tissue>
    </source>
</reference>
<dbReference type="InterPro" id="IPR037231">
    <property type="entry name" value="NAP-like_sf"/>
</dbReference>
<protein>
    <submittedName>
        <fullName evidence="1">Uncharacterized protein</fullName>
    </submittedName>
</protein>
<evidence type="ECO:0000313" key="1">
    <source>
        <dbReference type="EMBL" id="OBS59255.1"/>
    </source>
</evidence>
<dbReference type="Proteomes" id="UP000092124">
    <property type="component" value="Unassembled WGS sequence"/>
</dbReference>
<accession>A0A1A6G0B8</accession>
<feature type="non-terminal residue" evidence="1">
    <location>
        <position position="62"/>
    </location>
</feature>
<gene>
    <name evidence="1" type="ORF">A6R68_09620</name>
</gene>
<dbReference type="Gene3D" id="1.20.5.1500">
    <property type="match status" value="1"/>
</dbReference>
<proteinExistence type="predicted"/>
<dbReference type="SUPFAM" id="SSF143113">
    <property type="entry name" value="NAP-like"/>
    <property type="match status" value="1"/>
</dbReference>
<evidence type="ECO:0000313" key="2">
    <source>
        <dbReference type="Proteomes" id="UP000092124"/>
    </source>
</evidence>
<dbReference type="OrthoDB" id="10553083at2759"/>
<keyword evidence="2" id="KW-1185">Reference proteome</keyword>
<sequence length="62" mass="7389">MRSLEAVHLDLNTVNAQADCALKQLEHKYGQIPQYYVERRNYIIQRIPAFTMFCSFSCKWFT</sequence>
<dbReference type="STRING" id="56216.A0A1A6G0B8"/>
<comment type="caution">
    <text evidence="1">The sequence shown here is derived from an EMBL/GenBank/DDBJ whole genome shotgun (WGS) entry which is preliminary data.</text>
</comment>
<dbReference type="EMBL" id="LZPO01108322">
    <property type="protein sequence ID" value="OBS59255.1"/>
    <property type="molecule type" value="Genomic_DNA"/>
</dbReference>
<dbReference type="AlphaFoldDB" id="A0A1A6G0B8"/>
<name>A0A1A6G0B8_NEOLE</name>